<dbReference type="EMBL" id="BNDW01000062">
    <property type="protein sequence ID" value="GHI24548.1"/>
    <property type="molecule type" value="Genomic_DNA"/>
</dbReference>
<evidence type="ECO:0000313" key="3">
    <source>
        <dbReference type="EMBL" id="GHI25798.1"/>
    </source>
</evidence>
<dbReference type="Proteomes" id="UP001052739">
    <property type="component" value="Unassembled WGS sequence"/>
</dbReference>
<reference evidence="3" key="1">
    <citation type="submission" date="2024-05" db="EMBL/GenBank/DDBJ databases">
        <title>Whole genome shotgun sequence of Streptomyces hydrogenans NBRC 13475.</title>
        <authorList>
            <person name="Komaki H."/>
            <person name="Tamura T."/>
        </authorList>
    </citation>
    <scope>NUCLEOTIDE SEQUENCE</scope>
    <source>
        <strain evidence="3">NBRC 13475</strain>
    </source>
</reference>
<evidence type="ECO:0000313" key="6">
    <source>
        <dbReference type="Proteomes" id="UP001052739"/>
    </source>
</evidence>
<dbReference type="EMBL" id="BNDW01000092">
    <property type="protein sequence ID" value="GHI25798.1"/>
    <property type="molecule type" value="Genomic_DNA"/>
</dbReference>
<proteinExistence type="predicted"/>
<evidence type="ECO:0000313" key="2">
    <source>
        <dbReference type="EMBL" id="GHI25520.1"/>
    </source>
</evidence>
<comment type="caution">
    <text evidence="3">The sequence shown here is derived from an EMBL/GenBank/DDBJ whole genome shotgun (WGS) entry which is preliminary data.</text>
</comment>
<gene>
    <name evidence="1" type="ORF">Shyd_59190</name>
    <name evidence="2" type="ORF">Shyd_68910</name>
    <name evidence="3" type="ORF">Shyd_71690</name>
    <name evidence="4" type="ORF">Shyd_82560</name>
    <name evidence="5" type="ORF">Shyd_82830</name>
</gene>
<accession>A0ABQ3PLA5</accession>
<organism evidence="3 6">
    <name type="scientific">Streptomyces hydrogenans</name>
    <dbReference type="NCBI Taxonomy" id="1873719"/>
    <lineage>
        <taxon>Bacteria</taxon>
        <taxon>Bacillati</taxon>
        <taxon>Actinomycetota</taxon>
        <taxon>Actinomycetes</taxon>
        <taxon>Kitasatosporales</taxon>
        <taxon>Streptomycetaceae</taxon>
        <taxon>Streptomyces</taxon>
    </lineage>
</organism>
<evidence type="ECO:0000313" key="4">
    <source>
        <dbReference type="EMBL" id="GHI26885.1"/>
    </source>
</evidence>
<evidence type="ECO:0000313" key="5">
    <source>
        <dbReference type="EMBL" id="GHI26912.1"/>
    </source>
</evidence>
<dbReference type="EMBL" id="BNDW01000077">
    <property type="protein sequence ID" value="GHI25520.1"/>
    <property type="molecule type" value="Genomic_DNA"/>
</dbReference>
<name>A0ABQ3PLA5_9ACTN</name>
<keyword evidence="6" id="KW-1185">Reference proteome</keyword>
<sequence>MRLPISLDAFHLLHHTTYTAYTHAHLAPAVATAAVDTTFGALAADWTYLLGKRTLTAHAWAELVRNTESRRRPLPHIPAGDPLSYDARVLTELGYSPSAIAEVTGRPASTIRYLLAPHPLPPSNLLPRPH</sequence>
<dbReference type="EMBL" id="BNDW01000106">
    <property type="protein sequence ID" value="GHI26912.1"/>
    <property type="molecule type" value="Genomic_DNA"/>
</dbReference>
<protein>
    <submittedName>
        <fullName evidence="3">Uncharacterized protein</fullName>
    </submittedName>
</protein>
<dbReference type="EMBL" id="BNDW01000104">
    <property type="protein sequence ID" value="GHI26885.1"/>
    <property type="molecule type" value="Genomic_DNA"/>
</dbReference>
<evidence type="ECO:0000313" key="1">
    <source>
        <dbReference type="EMBL" id="GHI24548.1"/>
    </source>
</evidence>